<dbReference type="Pfam" id="PF00646">
    <property type="entry name" value="F-box"/>
    <property type="match status" value="1"/>
</dbReference>
<comment type="caution">
    <text evidence="3">The sequence shown here is derived from an EMBL/GenBank/DDBJ whole genome shotgun (WGS) entry which is preliminary data.</text>
</comment>
<dbReference type="PROSITE" id="PS50181">
    <property type="entry name" value="FBOX"/>
    <property type="match status" value="1"/>
</dbReference>
<evidence type="ECO:0000313" key="3">
    <source>
        <dbReference type="EMBL" id="RXH98001.1"/>
    </source>
</evidence>
<dbReference type="Proteomes" id="UP000290289">
    <property type="component" value="Chromosome 5"/>
</dbReference>
<dbReference type="InterPro" id="IPR036047">
    <property type="entry name" value="F-box-like_dom_sf"/>
</dbReference>
<evidence type="ECO:0000259" key="2">
    <source>
        <dbReference type="PROSITE" id="PS50181"/>
    </source>
</evidence>
<organism evidence="3 4">
    <name type="scientific">Malus domestica</name>
    <name type="common">Apple</name>
    <name type="synonym">Pyrus malus</name>
    <dbReference type="NCBI Taxonomy" id="3750"/>
    <lineage>
        <taxon>Eukaryota</taxon>
        <taxon>Viridiplantae</taxon>
        <taxon>Streptophyta</taxon>
        <taxon>Embryophyta</taxon>
        <taxon>Tracheophyta</taxon>
        <taxon>Spermatophyta</taxon>
        <taxon>Magnoliopsida</taxon>
        <taxon>eudicotyledons</taxon>
        <taxon>Gunneridae</taxon>
        <taxon>Pentapetalae</taxon>
        <taxon>rosids</taxon>
        <taxon>fabids</taxon>
        <taxon>Rosales</taxon>
        <taxon>Rosaceae</taxon>
        <taxon>Amygdaloideae</taxon>
        <taxon>Maleae</taxon>
        <taxon>Malus</taxon>
    </lineage>
</organism>
<gene>
    <name evidence="3" type="ORF">DVH24_010326</name>
</gene>
<protein>
    <recommendedName>
        <fullName evidence="2">F-box domain-containing protein</fullName>
    </recommendedName>
</protein>
<dbReference type="EMBL" id="RDQH01000331">
    <property type="protein sequence ID" value="RXH98001.1"/>
    <property type="molecule type" value="Genomic_DNA"/>
</dbReference>
<evidence type="ECO:0000256" key="1">
    <source>
        <dbReference type="SAM" id="MobiDB-lite"/>
    </source>
</evidence>
<dbReference type="SMART" id="SM00256">
    <property type="entry name" value="FBOX"/>
    <property type="match status" value="1"/>
</dbReference>
<dbReference type="InterPro" id="IPR001810">
    <property type="entry name" value="F-box_dom"/>
</dbReference>
<feature type="domain" description="F-box" evidence="2">
    <location>
        <begin position="126"/>
        <end position="173"/>
    </location>
</feature>
<evidence type="ECO:0000313" key="4">
    <source>
        <dbReference type="Proteomes" id="UP000290289"/>
    </source>
</evidence>
<sequence length="224" mass="25235">MPMSAHKMAEGGVEKGRKKEALRAIEWGRETKSWRGGKNGIAEGREGPTDPIEFNEGKSLSCVSKLVSMAPSTTTSPSDASQNISLAIRIKLESNNFRIWLNQAPETNRSLAMMHVLSALIIYIPPRSLHYYPEEIVHQILLRLPVKSLMRFSVVCKSWSFRTKSSAFIYNHLISCRRAIQLNNENPNEGGLLIVQSYDPTLYSLCWDNPTSYALSTYTELMNP</sequence>
<accession>A0A498JXU7</accession>
<reference evidence="3 4" key="1">
    <citation type="submission" date="2018-10" db="EMBL/GenBank/DDBJ databases">
        <title>A high-quality apple genome assembly.</title>
        <authorList>
            <person name="Hu J."/>
        </authorList>
    </citation>
    <scope>NUCLEOTIDE SEQUENCE [LARGE SCALE GENOMIC DNA]</scope>
    <source>
        <strain evidence="4">cv. HFTH1</strain>
        <tissue evidence="3">Young leaf</tissue>
    </source>
</reference>
<keyword evidence="4" id="KW-1185">Reference proteome</keyword>
<feature type="region of interest" description="Disordered" evidence="1">
    <location>
        <begin position="35"/>
        <end position="54"/>
    </location>
</feature>
<dbReference type="AlphaFoldDB" id="A0A498JXU7"/>
<name>A0A498JXU7_MALDO</name>
<dbReference type="Gene3D" id="1.20.1280.50">
    <property type="match status" value="1"/>
</dbReference>
<dbReference type="PANTHER" id="PTHR31672:SF13">
    <property type="entry name" value="F-BOX PROTEIN CPR30-LIKE"/>
    <property type="match status" value="1"/>
</dbReference>
<dbReference type="SUPFAM" id="SSF81383">
    <property type="entry name" value="F-box domain"/>
    <property type="match status" value="1"/>
</dbReference>
<dbReference type="InterPro" id="IPR050796">
    <property type="entry name" value="SCF_F-box_component"/>
</dbReference>
<proteinExistence type="predicted"/>
<dbReference type="PANTHER" id="PTHR31672">
    <property type="entry name" value="BNACNNG10540D PROTEIN"/>
    <property type="match status" value="1"/>
</dbReference>